<dbReference type="InterPro" id="IPR005229">
    <property type="entry name" value="YicC/YloC-like"/>
</dbReference>
<dbReference type="Pfam" id="PF08340">
    <property type="entry name" value="YicC-like_C"/>
    <property type="match status" value="1"/>
</dbReference>
<protein>
    <recommendedName>
        <fullName evidence="1">Endoribonuclease YicC-like C-terminal domain-containing protein</fullName>
    </recommendedName>
</protein>
<evidence type="ECO:0000259" key="1">
    <source>
        <dbReference type="Pfam" id="PF08340"/>
    </source>
</evidence>
<reference evidence="2" key="1">
    <citation type="submission" date="2018-05" db="EMBL/GenBank/DDBJ databases">
        <authorList>
            <person name="Lanie J.A."/>
            <person name="Ng W.-L."/>
            <person name="Kazmierczak K.M."/>
            <person name="Andrzejewski T.M."/>
            <person name="Davidsen T.M."/>
            <person name="Wayne K.J."/>
            <person name="Tettelin H."/>
            <person name="Glass J.I."/>
            <person name="Rusch D."/>
            <person name="Podicherti R."/>
            <person name="Tsui H.-C.T."/>
            <person name="Winkler M.E."/>
        </authorList>
    </citation>
    <scope>NUCLEOTIDE SEQUENCE</scope>
</reference>
<dbReference type="InterPro" id="IPR013551">
    <property type="entry name" value="YicC-like_C"/>
</dbReference>
<accession>A0A382WW10</accession>
<name>A0A382WW10_9ZZZZ</name>
<feature type="non-terminal residue" evidence="2">
    <location>
        <position position="1"/>
    </location>
</feature>
<sequence length="168" mass="18993">DPEQVASLVMSAVDTALDELEQMRSTEGETLVADLRSRLQVLGELTDQIETIAASARDAVRRRLREKVEALLRPGEVNEERLATEVVLIAERGDITEEIVRLRSHLEQFFEALDKGGEVGKRLNFLLQEMHREINTISSKSADSDIIHHAVDVKEEVERLREQVQNLA</sequence>
<dbReference type="GO" id="GO:0004521">
    <property type="term" value="F:RNA endonuclease activity"/>
    <property type="evidence" value="ECO:0007669"/>
    <property type="project" value="InterPro"/>
</dbReference>
<gene>
    <name evidence="2" type="ORF">METZ01_LOCUS415653</name>
</gene>
<dbReference type="PANTHER" id="PTHR30636:SF3">
    <property type="entry name" value="UPF0701 PROTEIN YICC"/>
    <property type="match status" value="1"/>
</dbReference>
<proteinExistence type="predicted"/>
<feature type="domain" description="Endoribonuclease YicC-like C-terminal" evidence="1">
    <location>
        <begin position="50"/>
        <end position="167"/>
    </location>
</feature>
<organism evidence="2">
    <name type="scientific">marine metagenome</name>
    <dbReference type="NCBI Taxonomy" id="408172"/>
    <lineage>
        <taxon>unclassified sequences</taxon>
        <taxon>metagenomes</taxon>
        <taxon>ecological metagenomes</taxon>
    </lineage>
</organism>
<dbReference type="AlphaFoldDB" id="A0A382WW10"/>
<dbReference type="EMBL" id="UINC01162831">
    <property type="protein sequence ID" value="SVD62799.1"/>
    <property type="molecule type" value="Genomic_DNA"/>
</dbReference>
<evidence type="ECO:0000313" key="2">
    <source>
        <dbReference type="EMBL" id="SVD62799.1"/>
    </source>
</evidence>
<dbReference type="PANTHER" id="PTHR30636">
    <property type="entry name" value="UPF0701 PROTEIN YICC"/>
    <property type="match status" value="1"/>
</dbReference>